<keyword evidence="6 8" id="KW-0413">Isomerase</keyword>
<gene>
    <name evidence="8" type="primary">dapF</name>
    <name evidence="10" type="ORF">F9K24_14085</name>
</gene>
<feature type="binding site" evidence="8">
    <location>
        <begin position="76"/>
        <end position="77"/>
    </location>
    <ligand>
        <name>substrate</name>
    </ligand>
</feature>
<comment type="subunit">
    <text evidence="8">Homodimer.</text>
</comment>
<comment type="pathway">
    <text evidence="1 8">Amino-acid biosynthesis; L-lysine biosynthesis via DAP pathway; DL-2,6-diaminopimelate from LL-2,6-diaminopimelate: step 1/1.</text>
</comment>
<evidence type="ECO:0000256" key="4">
    <source>
        <dbReference type="ARBA" id="ARBA00022605"/>
    </source>
</evidence>
<dbReference type="GO" id="GO:0008837">
    <property type="term" value="F:diaminopimelate epimerase activity"/>
    <property type="evidence" value="ECO:0007669"/>
    <property type="project" value="UniProtKB-UniRule"/>
</dbReference>
<comment type="function">
    <text evidence="8">Catalyzes the stereoinversion of LL-2,6-diaminopimelate (L,L-DAP) to meso-diaminopimelate (meso-DAP), a precursor of L-lysine and an essential component of the bacterial peptidoglycan.</text>
</comment>
<dbReference type="PROSITE" id="PS01326">
    <property type="entry name" value="DAP_EPIMERASE"/>
    <property type="match status" value="1"/>
</dbReference>
<evidence type="ECO:0000256" key="6">
    <source>
        <dbReference type="ARBA" id="ARBA00023235"/>
    </source>
</evidence>
<feature type="active site" evidence="9">
    <location>
        <position position="75"/>
    </location>
</feature>
<feature type="binding site" evidence="8">
    <location>
        <position position="66"/>
    </location>
    <ligand>
        <name>substrate</name>
    </ligand>
</feature>
<dbReference type="GO" id="GO:0005829">
    <property type="term" value="C:cytosol"/>
    <property type="evidence" value="ECO:0007669"/>
    <property type="project" value="TreeGrafter"/>
</dbReference>
<dbReference type="HAMAP" id="MF_00197">
    <property type="entry name" value="DAP_epimerase"/>
    <property type="match status" value="1"/>
</dbReference>
<evidence type="ECO:0000313" key="10">
    <source>
        <dbReference type="EMBL" id="KAB2931365.1"/>
    </source>
</evidence>
<dbReference type="Pfam" id="PF01678">
    <property type="entry name" value="DAP_epimerase"/>
    <property type="match status" value="2"/>
</dbReference>
<comment type="catalytic activity">
    <reaction evidence="7 8">
        <text>(2S,6S)-2,6-diaminopimelate = meso-2,6-diaminopimelate</text>
        <dbReference type="Rhea" id="RHEA:15393"/>
        <dbReference type="ChEBI" id="CHEBI:57609"/>
        <dbReference type="ChEBI" id="CHEBI:57791"/>
        <dbReference type="EC" id="5.1.1.7"/>
    </reaction>
</comment>
<proteinExistence type="inferred from homology"/>
<protein>
    <recommendedName>
        <fullName evidence="3 8">Diaminopimelate epimerase</fullName>
        <shortName evidence="8">DAP epimerase</shortName>
        <ecNumber evidence="3 8">5.1.1.7</ecNumber>
    </recommendedName>
    <alternativeName>
        <fullName evidence="8">PLP-independent amino acid racemase</fullName>
    </alternativeName>
</protein>
<keyword evidence="4 8" id="KW-0028">Amino-acid biosynthesis</keyword>
<evidence type="ECO:0000256" key="7">
    <source>
        <dbReference type="ARBA" id="ARBA00051712"/>
    </source>
</evidence>
<feature type="binding site" evidence="8">
    <location>
        <position position="12"/>
    </location>
    <ligand>
        <name>substrate</name>
    </ligand>
</feature>
<dbReference type="NCBIfam" id="TIGR00652">
    <property type="entry name" value="DapF"/>
    <property type="match status" value="1"/>
</dbReference>
<comment type="subcellular location">
    <subcellularLocation>
        <location evidence="8">Cytoplasm</location>
    </subcellularLocation>
</comment>
<feature type="binding site" evidence="8">
    <location>
        <position position="167"/>
    </location>
    <ligand>
        <name>substrate</name>
    </ligand>
</feature>
<sequence>MIEFFKMEGAGNDYVYVDLRENAKKILQLNAELLLRLCDRRYGIGGDGLVIIGPSDRAAGRMWMWNADGSASAMCGNALRCVSLYLSADGRKRELIVESGVGLHRAEIISRDENVMSGSVRLDMGRPIFEAHIIPFSRESKDAPGRPVRYQHVLKGLDEGHVLSMGNPHCVIFVDDPDTVDIESIGPRIENDPAFPERTNVEFVSIKADGSLYQRTWERGSGETLACGSGACAALVAAASAGLSGRTNTVHLRGGDLFIEWNETVHMTGPARLVFRGQIDEREFPLFSKEG</sequence>
<feature type="binding site" evidence="8">
    <location>
        <begin position="228"/>
        <end position="229"/>
    </location>
    <ligand>
        <name>substrate</name>
    </ligand>
</feature>
<dbReference type="PANTHER" id="PTHR31689:SF0">
    <property type="entry name" value="DIAMINOPIMELATE EPIMERASE"/>
    <property type="match status" value="1"/>
</dbReference>
<dbReference type="Gene3D" id="3.10.310.10">
    <property type="entry name" value="Diaminopimelate Epimerase, Chain A, domain 1"/>
    <property type="match status" value="2"/>
</dbReference>
<dbReference type="InterPro" id="IPR001653">
    <property type="entry name" value="DAP_epimerase_DapF"/>
</dbReference>
<comment type="similarity">
    <text evidence="2 8">Belongs to the diaminopimelate epimerase family.</text>
</comment>
<dbReference type="Proteomes" id="UP000460298">
    <property type="component" value="Unassembled WGS sequence"/>
</dbReference>
<evidence type="ECO:0000256" key="1">
    <source>
        <dbReference type="ARBA" id="ARBA00005196"/>
    </source>
</evidence>
<comment type="caution">
    <text evidence="8">Lacks conserved residue(s) required for the propagation of feature annotation.</text>
</comment>
<dbReference type="UniPathway" id="UPA00034">
    <property type="reaction ID" value="UER00025"/>
</dbReference>
<keyword evidence="8" id="KW-0963">Cytoplasm</keyword>
<feature type="binding site" evidence="8">
    <location>
        <position position="200"/>
    </location>
    <ligand>
        <name>substrate</name>
    </ligand>
</feature>
<name>A0A833H129_9LEPT</name>
<evidence type="ECO:0000313" key="11">
    <source>
        <dbReference type="Proteomes" id="UP000460298"/>
    </source>
</evidence>
<dbReference type="GO" id="GO:0009089">
    <property type="term" value="P:lysine biosynthetic process via diaminopimelate"/>
    <property type="evidence" value="ECO:0007669"/>
    <property type="project" value="UniProtKB-UniRule"/>
</dbReference>
<feature type="binding site" evidence="8">
    <location>
        <begin position="218"/>
        <end position="219"/>
    </location>
    <ligand>
        <name>substrate</name>
    </ligand>
</feature>
<feature type="active site" description="Proton donor" evidence="8">
    <location>
        <position position="75"/>
    </location>
</feature>
<feature type="site" description="Could be important to modulate the pK values of the two catalytic cysteine residues" evidence="8">
    <location>
        <position position="169"/>
    </location>
</feature>
<evidence type="ECO:0000256" key="3">
    <source>
        <dbReference type="ARBA" id="ARBA00013080"/>
    </source>
</evidence>
<dbReference type="AlphaFoldDB" id="A0A833H129"/>
<dbReference type="InterPro" id="IPR018510">
    <property type="entry name" value="DAP_epimerase_AS"/>
</dbReference>
<dbReference type="SUPFAM" id="SSF54506">
    <property type="entry name" value="Diaminopimelate epimerase-like"/>
    <property type="match status" value="2"/>
</dbReference>
<evidence type="ECO:0000256" key="2">
    <source>
        <dbReference type="ARBA" id="ARBA00010219"/>
    </source>
</evidence>
<evidence type="ECO:0000256" key="9">
    <source>
        <dbReference type="PROSITE-ProRule" id="PRU10125"/>
    </source>
</evidence>
<reference evidence="10 11" key="1">
    <citation type="submission" date="2019-10" db="EMBL/GenBank/DDBJ databases">
        <title>Extracellular Electron Transfer in a Candidatus Methanoperedens spp. Enrichment Culture.</title>
        <authorList>
            <person name="Berger S."/>
            <person name="Rangel Shaw D."/>
            <person name="Berben T."/>
            <person name="In 'T Zandt M."/>
            <person name="Frank J."/>
            <person name="Reimann J."/>
            <person name="Jetten M.S.M."/>
            <person name="Welte C.U."/>
        </authorList>
    </citation>
    <scope>NUCLEOTIDE SEQUENCE [LARGE SCALE GENOMIC DNA]</scope>
    <source>
        <strain evidence="10">SB12</strain>
    </source>
</reference>
<dbReference type="PANTHER" id="PTHR31689">
    <property type="entry name" value="DIAMINOPIMELATE EPIMERASE, CHLOROPLASTIC"/>
    <property type="match status" value="1"/>
</dbReference>
<accession>A0A833H129</accession>
<feature type="site" description="Could be important to modulate the pK values of the two catalytic cysteine residues" evidence="8">
    <location>
        <position position="218"/>
    </location>
</feature>
<comment type="caution">
    <text evidence="10">The sequence shown here is derived from an EMBL/GenBank/DDBJ whole genome shotgun (WGS) entry which is preliminary data.</text>
</comment>
<feature type="active site" description="Proton acceptor" evidence="8">
    <location>
        <position position="227"/>
    </location>
</feature>
<evidence type="ECO:0000256" key="5">
    <source>
        <dbReference type="ARBA" id="ARBA00023154"/>
    </source>
</evidence>
<dbReference type="EMBL" id="WBUI01000014">
    <property type="protein sequence ID" value="KAB2931365.1"/>
    <property type="molecule type" value="Genomic_DNA"/>
</dbReference>
<dbReference type="EC" id="5.1.1.7" evidence="3 8"/>
<evidence type="ECO:0000256" key="8">
    <source>
        <dbReference type="HAMAP-Rule" id="MF_00197"/>
    </source>
</evidence>
<organism evidence="10 11">
    <name type="scientific">Leptonema illini</name>
    <dbReference type="NCBI Taxonomy" id="183"/>
    <lineage>
        <taxon>Bacteria</taxon>
        <taxon>Pseudomonadati</taxon>
        <taxon>Spirochaetota</taxon>
        <taxon>Spirochaetia</taxon>
        <taxon>Leptospirales</taxon>
        <taxon>Leptospiraceae</taxon>
        <taxon>Leptonema</taxon>
    </lineage>
</organism>
<keyword evidence="5 8" id="KW-0457">Lysine biosynthesis</keyword>